<dbReference type="AlphaFoldDB" id="A0A521AJS8"/>
<evidence type="ECO:0000256" key="1">
    <source>
        <dbReference type="ARBA" id="ARBA00009437"/>
    </source>
</evidence>
<evidence type="ECO:0000313" key="7">
    <source>
        <dbReference type="Proteomes" id="UP000316030"/>
    </source>
</evidence>
<dbReference type="GO" id="GO:0043565">
    <property type="term" value="F:sequence-specific DNA binding"/>
    <property type="evidence" value="ECO:0007669"/>
    <property type="project" value="TreeGrafter"/>
</dbReference>
<protein>
    <submittedName>
        <fullName evidence="6">Transcriptional regulator, LysR family</fullName>
    </submittedName>
</protein>
<dbReference type="SUPFAM" id="SSF46785">
    <property type="entry name" value="Winged helix' DNA-binding domain"/>
    <property type="match status" value="1"/>
</dbReference>
<keyword evidence="7" id="KW-1185">Reference proteome</keyword>
<dbReference type="OrthoDB" id="9798121at2"/>
<dbReference type="Gene3D" id="1.10.10.10">
    <property type="entry name" value="Winged helix-like DNA-binding domain superfamily/Winged helix DNA-binding domain"/>
    <property type="match status" value="1"/>
</dbReference>
<name>A0A521AJS8_9RHOB</name>
<dbReference type="InterPro" id="IPR058163">
    <property type="entry name" value="LysR-type_TF_proteobact-type"/>
</dbReference>
<keyword evidence="2" id="KW-0805">Transcription regulation</keyword>
<dbReference type="PROSITE" id="PS50931">
    <property type="entry name" value="HTH_LYSR"/>
    <property type="match status" value="1"/>
</dbReference>
<proteinExistence type="inferred from homology"/>
<dbReference type="InterPro" id="IPR036388">
    <property type="entry name" value="WH-like_DNA-bd_sf"/>
</dbReference>
<evidence type="ECO:0000259" key="5">
    <source>
        <dbReference type="PROSITE" id="PS50931"/>
    </source>
</evidence>
<sequence>MDKSFASDWALIQAFLAVADCGSLSAAARRTGQSQPTLGRQIRQLEQNLNASLFTRHARGLALSAHGQAILPHARKMQAAMRDIDLTVAGRDADLSGTVRITASQVVAQYILPSVIAALRQDYPTIAIELVATDSTDNLLFREADIAVRMYRPQQLDIVTRHLGGIRIAVCAAQSYLDRHGVPQSVDDLRDHALVGYDQSDLILQGMQALGVTASPEWFATRCDDQPTYLELVRAGCGIGFMQEMLIRRDPMIRTLDLGFDIPPLPVWLAAPSATRHTPRVALVWTALEQWLAPFIS</sequence>
<keyword evidence="3" id="KW-0238">DNA-binding</keyword>
<dbReference type="SUPFAM" id="SSF53850">
    <property type="entry name" value="Periplasmic binding protein-like II"/>
    <property type="match status" value="1"/>
</dbReference>
<dbReference type="Gene3D" id="3.40.190.290">
    <property type="match status" value="1"/>
</dbReference>
<dbReference type="PANTHER" id="PTHR30537:SF3">
    <property type="entry name" value="TRANSCRIPTIONAL REGULATORY PROTEIN"/>
    <property type="match status" value="1"/>
</dbReference>
<evidence type="ECO:0000313" key="6">
    <source>
        <dbReference type="EMBL" id="SMO35053.1"/>
    </source>
</evidence>
<feature type="domain" description="HTH lysR-type" evidence="5">
    <location>
        <begin position="8"/>
        <end position="64"/>
    </location>
</feature>
<dbReference type="Pfam" id="PF03466">
    <property type="entry name" value="LysR_substrate"/>
    <property type="match status" value="1"/>
</dbReference>
<dbReference type="PANTHER" id="PTHR30537">
    <property type="entry name" value="HTH-TYPE TRANSCRIPTIONAL REGULATOR"/>
    <property type="match status" value="1"/>
</dbReference>
<accession>A0A521AJS8</accession>
<dbReference type="RefSeq" id="WP_142491516.1">
    <property type="nucleotide sequence ID" value="NZ_FXTO01000001.1"/>
</dbReference>
<dbReference type="InterPro" id="IPR000847">
    <property type="entry name" value="LysR_HTH_N"/>
</dbReference>
<keyword evidence="4" id="KW-0804">Transcription</keyword>
<gene>
    <name evidence="6" type="ORF">SAMN06265173_101204</name>
</gene>
<reference evidence="6 7" key="1">
    <citation type="submission" date="2017-05" db="EMBL/GenBank/DDBJ databases">
        <authorList>
            <person name="Varghese N."/>
            <person name="Submissions S."/>
        </authorList>
    </citation>
    <scope>NUCLEOTIDE SEQUENCE [LARGE SCALE GENOMIC DNA]</scope>
    <source>
        <strain evidence="6 7">DSM 29506</strain>
    </source>
</reference>
<dbReference type="PRINTS" id="PR00039">
    <property type="entry name" value="HTHLYSR"/>
</dbReference>
<evidence type="ECO:0000256" key="2">
    <source>
        <dbReference type="ARBA" id="ARBA00023015"/>
    </source>
</evidence>
<dbReference type="Proteomes" id="UP000316030">
    <property type="component" value="Unassembled WGS sequence"/>
</dbReference>
<evidence type="ECO:0000256" key="4">
    <source>
        <dbReference type="ARBA" id="ARBA00023163"/>
    </source>
</evidence>
<dbReference type="GO" id="GO:0003700">
    <property type="term" value="F:DNA-binding transcription factor activity"/>
    <property type="evidence" value="ECO:0007669"/>
    <property type="project" value="InterPro"/>
</dbReference>
<dbReference type="FunFam" id="1.10.10.10:FF:000001">
    <property type="entry name" value="LysR family transcriptional regulator"/>
    <property type="match status" value="1"/>
</dbReference>
<dbReference type="InterPro" id="IPR005119">
    <property type="entry name" value="LysR_subst-bd"/>
</dbReference>
<organism evidence="6 7">
    <name type="scientific">Thalassovita litoralis</name>
    <dbReference type="NCBI Taxonomy" id="1010611"/>
    <lineage>
        <taxon>Bacteria</taxon>
        <taxon>Pseudomonadati</taxon>
        <taxon>Pseudomonadota</taxon>
        <taxon>Alphaproteobacteria</taxon>
        <taxon>Rhodobacterales</taxon>
        <taxon>Roseobacteraceae</taxon>
        <taxon>Thalassovita</taxon>
    </lineage>
</organism>
<comment type="similarity">
    <text evidence="1">Belongs to the LysR transcriptional regulatory family.</text>
</comment>
<evidence type="ECO:0000256" key="3">
    <source>
        <dbReference type="ARBA" id="ARBA00023125"/>
    </source>
</evidence>
<dbReference type="GO" id="GO:0006351">
    <property type="term" value="P:DNA-templated transcription"/>
    <property type="evidence" value="ECO:0007669"/>
    <property type="project" value="TreeGrafter"/>
</dbReference>
<dbReference type="InterPro" id="IPR036390">
    <property type="entry name" value="WH_DNA-bd_sf"/>
</dbReference>
<dbReference type="Pfam" id="PF00126">
    <property type="entry name" value="HTH_1"/>
    <property type="match status" value="1"/>
</dbReference>
<dbReference type="EMBL" id="FXTO01000001">
    <property type="protein sequence ID" value="SMO35053.1"/>
    <property type="molecule type" value="Genomic_DNA"/>
</dbReference>